<dbReference type="PANTHER" id="PTHR34106">
    <property type="entry name" value="GLYCOSIDASE"/>
    <property type="match status" value="1"/>
</dbReference>
<keyword evidence="2" id="KW-0808">Transferase</keyword>
<proteinExistence type="inferred from homology"/>
<dbReference type="OrthoDB" id="9776657at2"/>
<keyword evidence="5" id="KW-1185">Reference proteome</keyword>
<dbReference type="Proteomes" id="UP000293638">
    <property type="component" value="Unassembled WGS sequence"/>
</dbReference>
<accession>A0A4Q7NZ00</accession>
<evidence type="ECO:0000256" key="2">
    <source>
        <dbReference type="ARBA" id="ARBA00022679"/>
    </source>
</evidence>
<organism evidence="4 5">
    <name type="scientific">Motilibacter rhizosphaerae</name>
    <dbReference type="NCBI Taxonomy" id="598652"/>
    <lineage>
        <taxon>Bacteria</taxon>
        <taxon>Bacillati</taxon>
        <taxon>Actinomycetota</taxon>
        <taxon>Actinomycetes</taxon>
        <taxon>Motilibacterales</taxon>
        <taxon>Motilibacteraceae</taxon>
        <taxon>Motilibacter</taxon>
    </lineage>
</organism>
<keyword evidence="1" id="KW-0328">Glycosyltransferase</keyword>
<comment type="caution">
    <text evidence="4">The sequence shown here is derived from an EMBL/GenBank/DDBJ whole genome shotgun (WGS) entry which is preliminary data.</text>
</comment>
<dbReference type="InterPro" id="IPR023296">
    <property type="entry name" value="Glyco_hydro_beta-prop_sf"/>
</dbReference>
<evidence type="ECO:0000313" key="4">
    <source>
        <dbReference type="EMBL" id="RZS91642.1"/>
    </source>
</evidence>
<dbReference type="PANTHER" id="PTHR34106:SF4">
    <property type="entry name" value="BLL5143 PROTEIN"/>
    <property type="match status" value="1"/>
</dbReference>
<dbReference type="Gene3D" id="2.115.10.20">
    <property type="entry name" value="Glycosyl hydrolase domain, family 43"/>
    <property type="match status" value="1"/>
</dbReference>
<gene>
    <name evidence="4" type="ORF">EV189_0889</name>
</gene>
<dbReference type="CDD" id="cd18613">
    <property type="entry name" value="GH130"/>
    <property type="match status" value="1"/>
</dbReference>
<dbReference type="GO" id="GO:0016757">
    <property type="term" value="F:glycosyltransferase activity"/>
    <property type="evidence" value="ECO:0007669"/>
    <property type="project" value="UniProtKB-KW"/>
</dbReference>
<sequence length="499" mass="52952">MPLAHRCDAVLVPDASRVLARLFVPGSELSPERGSRATGVLARALALPEDEVEVVVADVRARYARRHRDLEAVLARHYAQVAHRVPPDAELTPARRALVGAYFTSEVAVEGAALTNPSAVPHPDQAGLGPGELRLLLSVRAVGEGHVSSIGFRTGVLGPGAELRMDAPSPHVEEGAHGPTSHDRGVFEDRLADLGADAESSAFVVGRLPDPFRAADLETALGALAAQRLTRSGGSHVAGLARHLLSCGYAVTFDPASTLSERVLGPHAPAERAGMEDARLLRFVDEDGGVSYRATYTAYDGERIAPQLLETDDFAEFRVSPLSGPAARDKGLALFPRTVGGRHYALSRWDRETSAVAVSDDGRRWDFPETVLGPVEPWQLIQTGNCGPPIETAAGWLVLTHGVGPMREYAMGALLLDLDDPSQVLGRLRGPLLRPAQEERDGYVPNVVYSCGGLVHDGVLLLPYGVSDRSVGFATVGLDALLERLTAGAPAATPANSRA</sequence>
<dbReference type="EMBL" id="SGXD01000001">
    <property type="protein sequence ID" value="RZS91642.1"/>
    <property type="molecule type" value="Genomic_DNA"/>
</dbReference>
<dbReference type="Pfam" id="PF04041">
    <property type="entry name" value="Glyco_hydro_130"/>
    <property type="match status" value="1"/>
</dbReference>
<dbReference type="SUPFAM" id="SSF75005">
    <property type="entry name" value="Arabinanase/levansucrase/invertase"/>
    <property type="match status" value="1"/>
</dbReference>
<protein>
    <submittedName>
        <fullName evidence="4">Putative GH43/DUF377 family glycosyl hydrolase</fullName>
    </submittedName>
</protein>
<comment type="similarity">
    <text evidence="3">Belongs to the glycosyl hydrolase 130 family.</text>
</comment>
<evidence type="ECO:0000313" key="5">
    <source>
        <dbReference type="Proteomes" id="UP000293638"/>
    </source>
</evidence>
<dbReference type="AlphaFoldDB" id="A0A4Q7NZ00"/>
<name>A0A4Q7NZ00_9ACTN</name>
<keyword evidence="4" id="KW-0378">Hydrolase</keyword>
<dbReference type="InterPro" id="IPR007184">
    <property type="entry name" value="Mannoside_phosphorylase"/>
</dbReference>
<reference evidence="4 5" key="1">
    <citation type="submission" date="2019-02" db="EMBL/GenBank/DDBJ databases">
        <title>Genomic Encyclopedia of Type Strains, Phase IV (KMG-IV): sequencing the most valuable type-strain genomes for metagenomic binning, comparative biology and taxonomic classification.</title>
        <authorList>
            <person name="Goeker M."/>
        </authorList>
    </citation>
    <scope>NUCLEOTIDE SEQUENCE [LARGE SCALE GENOMIC DNA]</scope>
    <source>
        <strain evidence="4 5">DSM 45622</strain>
    </source>
</reference>
<evidence type="ECO:0000256" key="3">
    <source>
        <dbReference type="ARBA" id="ARBA00024356"/>
    </source>
</evidence>
<dbReference type="GO" id="GO:0016787">
    <property type="term" value="F:hydrolase activity"/>
    <property type="evidence" value="ECO:0007669"/>
    <property type="project" value="UniProtKB-KW"/>
</dbReference>
<evidence type="ECO:0000256" key="1">
    <source>
        <dbReference type="ARBA" id="ARBA00022676"/>
    </source>
</evidence>